<accession>A0A0F3NB15</accession>
<evidence type="ECO:0000313" key="1">
    <source>
        <dbReference type="EMBL" id="KJV64921.1"/>
    </source>
</evidence>
<proteinExistence type="predicted"/>
<reference evidence="1 2" key="1">
    <citation type="submission" date="2015-02" db="EMBL/GenBank/DDBJ databases">
        <title>Genome Sequencing of Rickettsiales.</title>
        <authorList>
            <person name="Daugherty S.C."/>
            <person name="Su Q."/>
            <person name="Abolude K."/>
            <person name="Beier-Sexton M."/>
            <person name="Carlyon J.A."/>
            <person name="Carter R."/>
            <person name="Day N.P."/>
            <person name="Dumler S.J."/>
            <person name="Dyachenko V."/>
            <person name="Godinez A."/>
            <person name="Kurtti T.J."/>
            <person name="Lichay M."/>
            <person name="Mullins K.E."/>
            <person name="Ott S."/>
            <person name="Pappas-Brown V."/>
            <person name="Paris D.H."/>
            <person name="Patel P."/>
            <person name="Richards A.L."/>
            <person name="Sadzewicz L."/>
            <person name="Sears K."/>
            <person name="Seidman D."/>
            <person name="Sengamalay N."/>
            <person name="Stenos J."/>
            <person name="Tallon L.J."/>
            <person name="Vincent G."/>
            <person name="Fraser C.M."/>
            <person name="Munderloh U."/>
            <person name="Dunning-Hotopp J.C."/>
        </authorList>
    </citation>
    <scope>NUCLEOTIDE SEQUENCE [LARGE SCALE GENOMIC DNA]</scope>
    <source>
        <strain evidence="1 2">ApMUC09</strain>
    </source>
</reference>
<organism evidence="1 2">
    <name type="scientific">Anaplasma phagocytophilum str. ApMUC09</name>
    <dbReference type="NCBI Taxonomy" id="1359152"/>
    <lineage>
        <taxon>Bacteria</taxon>
        <taxon>Pseudomonadati</taxon>
        <taxon>Pseudomonadota</taxon>
        <taxon>Alphaproteobacteria</taxon>
        <taxon>Rickettsiales</taxon>
        <taxon>Anaplasmataceae</taxon>
        <taxon>Anaplasma</taxon>
        <taxon>phagocytophilum group</taxon>
    </lineage>
</organism>
<evidence type="ECO:0000313" key="2">
    <source>
        <dbReference type="Proteomes" id="UP000033441"/>
    </source>
</evidence>
<dbReference type="EMBL" id="LANV01000001">
    <property type="protein sequence ID" value="KJV64921.1"/>
    <property type="molecule type" value="Genomic_DNA"/>
</dbReference>
<sequence>MQPHGRSNSLSDILGCLHAAREALDRVDTSDLPNRCCNAEA</sequence>
<protein>
    <submittedName>
        <fullName evidence="1">Uncharacterized protein</fullName>
    </submittedName>
</protein>
<comment type="caution">
    <text evidence="1">The sequence shown here is derived from an EMBL/GenBank/DDBJ whole genome shotgun (WGS) entry which is preliminary data.</text>
</comment>
<dbReference type="Proteomes" id="UP000033441">
    <property type="component" value="Unassembled WGS sequence"/>
</dbReference>
<name>A0A0F3NB15_ANAPH</name>
<dbReference type="PATRIC" id="fig|1359152.3.peg.610"/>
<dbReference type="AlphaFoldDB" id="A0A0F3NB15"/>
<gene>
    <name evidence="1" type="ORF">APHMUC_0578</name>
</gene>